<dbReference type="CDD" id="cd09254">
    <property type="entry name" value="AP_delta-COPI_MHD"/>
    <property type="match status" value="1"/>
</dbReference>
<dbReference type="FunFam" id="3.30.70.890:FF:000030">
    <property type="entry name" value="glucuronokinase 1"/>
    <property type="match status" value="1"/>
</dbReference>
<dbReference type="GO" id="GO:0005737">
    <property type="term" value="C:cytoplasm"/>
    <property type="evidence" value="ECO:0007669"/>
    <property type="project" value="UniProtKB-SubCell"/>
</dbReference>
<dbReference type="FunFam" id="3.30.450.60:FF:000003">
    <property type="entry name" value="Coatomer subunit delta"/>
    <property type="match status" value="1"/>
</dbReference>
<dbReference type="GO" id="GO:0047940">
    <property type="term" value="F:glucuronokinase activity"/>
    <property type="evidence" value="ECO:0007669"/>
    <property type="project" value="TreeGrafter"/>
</dbReference>
<dbReference type="SUPFAM" id="SSF49447">
    <property type="entry name" value="Second domain of Mu2 adaptin subunit (ap50) of ap2 adaptor"/>
    <property type="match status" value="1"/>
</dbReference>
<dbReference type="Proteomes" id="UP000319801">
    <property type="component" value="Unassembled WGS sequence"/>
</dbReference>
<keyword evidence="6" id="KW-0963">Cytoplasm</keyword>
<evidence type="ECO:0000313" key="11">
    <source>
        <dbReference type="EMBL" id="TSQ58027.1"/>
    </source>
</evidence>
<comment type="subunit">
    <text evidence="4">Oligomeric complex that consists of at least the alpha, beta, beta', gamma, delta, epsilon and zeta subunits.</text>
</comment>
<dbReference type="InterPro" id="IPR011012">
    <property type="entry name" value="Longin-like_dom_sf"/>
</dbReference>
<evidence type="ECO:0000256" key="7">
    <source>
        <dbReference type="ARBA" id="ARBA00022927"/>
    </source>
</evidence>
<dbReference type="OrthoDB" id="1924968at2759"/>
<evidence type="ECO:0000256" key="8">
    <source>
        <dbReference type="ARBA" id="ARBA00023136"/>
    </source>
</evidence>
<dbReference type="PANTHER" id="PTHR38710">
    <property type="entry name" value="WITH PUTATIVE URIDYL PYROPHOSPHORYLASE-RELATED"/>
    <property type="match status" value="1"/>
</dbReference>
<dbReference type="Pfam" id="PF00483">
    <property type="entry name" value="NTP_transferase"/>
    <property type="match status" value="1"/>
</dbReference>
<comment type="subcellular location">
    <subcellularLocation>
        <location evidence="2">Cytoplasm</location>
    </subcellularLocation>
    <subcellularLocation>
        <location evidence="1">Endomembrane system</location>
    </subcellularLocation>
</comment>
<protein>
    <submittedName>
        <fullName evidence="11">Coatomer subunit delta</fullName>
    </submittedName>
</protein>
<dbReference type="Gene3D" id="3.30.230.120">
    <property type="match status" value="1"/>
</dbReference>
<evidence type="ECO:0000256" key="5">
    <source>
        <dbReference type="ARBA" id="ARBA00022448"/>
    </source>
</evidence>
<dbReference type="InterPro" id="IPR005835">
    <property type="entry name" value="NTP_transferase_dom"/>
</dbReference>
<reference evidence="11 12" key="1">
    <citation type="journal article" date="2019" name="Genome Biol. Evol.">
        <title>Whole-Genome Sequencing of the Giant Devil Catfish, Bagarius yarrelli.</title>
        <authorList>
            <person name="Jiang W."/>
            <person name="Lv Y."/>
            <person name="Cheng L."/>
            <person name="Yang K."/>
            <person name="Chao B."/>
            <person name="Wang X."/>
            <person name="Li Y."/>
            <person name="Pan X."/>
            <person name="You X."/>
            <person name="Zhang Y."/>
            <person name="Yang J."/>
            <person name="Li J."/>
            <person name="Zhang X."/>
            <person name="Liu S."/>
            <person name="Sun C."/>
            <person name="Yang J."/>
            <person name="Shi Q."/>
        </authorList>
    </citation>
    <scope>NUCLEOTIDE SEQUENCE [LARGE SCALE GENOMIC DNA]</scope>
    <source>
        <strain evidence="11">JWS20170419001</strain>
        <tissue evidence="11">Muscle</tissue>
    </source>
</reference>
<dbReference type="SUPFAM" id="SSF64356">
    <property type="entry name" value="SNARE-like"/>
    <property type="match status" value="1"/>
</dbReference>
<comment type="caution">
    <text evidence="11">The sequence shown here is derived from an EMBL/GenBank/DDBJ whole genome shotgun (WGS) entry which is preliminary data.</text>
</comment>
<dbReference type="Gene3D" id="3.90.550.10">
    <property type="entry name" value="Spore Coat Polysaccharide Biosynthesis Protein SpsA, Chain A"/>
    <property type="match status" value="1"/>
</dbReference>
<organism evidence="11 12">
    <name type="scientific">Bagarius yarrelli</name>
    <name type="common">Goonch</name>
    <name type="synonym">Bagrus yarrelli</name>
    <dbReference type="NCBI Taxonomy" id="175774"/>
    <lineage>
        <taxon>Eukaryota</taxon>
        <taxon>Metazoa</taxon>
        <taxon>Chordata</taxon>
        <taxon>Craniata</taxon>
        <taxon>Vertebrata</taxon>
        <taxon>Euteleostomi</taxon>
        <taxon>Actinopterygii</taxon>
        <taxon>Neopterygii</taxon>
        <taxon>Teleostei</taxon>
        <taxon>Ostariophysi</taxon>
        <taxon>Siluriformes</taxon>
        <taxon>Sisoridae</taxon>
        <taxon>Sisorinae</taxon>
        <taxon>Bagarius</taxon>
    </lineage>
</organism>
<dbReference type="SUPFAM" id="SSF55060">
    <property type="entry name" value="GHMP Kinase, C-terminal domain"/>
    <property type="match status" value="1"/>
</dbReference>
<dbReference type="AlphaFoldDB" id="A0A556V032"/>
<dbReference type="EMBL" id="VCAZ01000086">
    <property type="protein sequence ID" value="TSQ58027.1"/>
    <property type="molecule type" value="Genomic_DNA"/>
</dbReference>
<evidence type="ECO:0000313" key="12">
    <source>
        <dbReference type="Proteomes" id="UP000319801"/>
    </source>
</evidence>
<dbReference type="Gene3D" id="3.30.450.60">
    <property type="match status" value="1"/>
</dbReference>
<keyword evidence="8" id="KW-0472">Membrane</keyword>
<name>A0A556V032_BAGYA</name>
<feature type="region of interest" description="Disordered" evidence="9">
    <location>
        <begin position="210"/>
        <end position="247"/>
    </location>
</feature>
<dbReference type="InterPro" id="IPR036168">
    <property type="entry name" value="AP2_Mu_C_sf"/>
</dbReference>
<evidence type="ECO:0000259" key="10">
    <source>
        <dbReference type="PROSITE" id="PS51072"/>
    </source>
</evidence>
<dbReference type="InterPro" id="IPR028565">
    <property type="entry name" value="MHD"/>
</dbReference>
<dbReference type="GO" id="GO:0012505">
    <property type="term" value="C:endomembrane system"/>
    <property type="evidence" value="ECO:0007669"/>
    <property type="project" value="UniProtKB-SubCell"/>
</dbReference>
<dbReference type="GO" id="GO:0015031">
    <property type="term" value="P:protein transport"/>
    <property type="evidence" value="ECO:0007669"/>
    <property type="project" value="UniProtKB-KW"/>
</dbReference>
<dbReference type="InterPro" id="IPR029044">
    <property type="entry name" value="Nucleotide-diphossugar_trans"/>
</dbReference>
<dbReference type="PANTHER" id="PTHR38710:SF1">
    <property type="entry name" value="WITH PUTATIVE URIDYL PYROPHOSPHORYLASE-RELATED"/>
    <property type="match status" value="1"/>
</dbReference>
<sequence>MAWSTQEEQEPEKGARFKASAAQRKPVTTSPGSDMVTLIICKVQRRREESLLHKRVIPAPMVLLAAAVCTKSGKAIVSRQFVEMTRTRIEGLLAAFPKLMSTGKQHTFVETDSVRYVYQPLEKLYMVLVTTKNSNILEDLETLRLFSRVIPEYYCRVLEESEISEHCFDLIFAFDEIVALGYRENVNLAQIRTFTEMDSHEEKVFRAVRETQEREANAESRRKAKELQQARRDAERAGKKAPGFGGFGSSGMSSPATIITDSMIEPEKPKPAPVSVRPSGPSKALKLGAKGKEIDNFVDKLKSEGENVVLPSAGKKASEISKTHPNVDKKLFTAESLIGLKNPEKSFPLNSDVGVLKWRLQTSDESLIPLTINCWPSESGSNCDVNIEYELQDEGLELNDVIMTIPVPSGVGAPVVGDLDGEYRHDSRKNILEWCLPVIDENNRSGSGQSDPGRRRQPCEVLHRDFLRCRQNDITGLYAHLAGVPKALLPGVGGKKILDFWWETVNTRQLFSEVYLVTNADKYKHYERWATANDFPVENVVNDGSTTLEDRLGAVADLELVIRSRHLQDDIMVIAGDMLCSDQNFDIAQVIRFFRSKSGELAIYYELEEGEKCYTRGIVEVCPDSHRIQHFLEKPHEGVTSSRLASVVFYCLRKETLSYLSDFLLKQPHVEYRTFGRLWEWLINEEQLPVYGMKLPTGFQLIGQVVLLPHPLNDPTEFGSLQDLFRISHKEGIALTKQNFTLKYDTNIPRQVDLPKPIRANFILNVEKEELFITAGLQDRVVQVYEGLVYMDFNKQLMDKQGYGEYMSMDMSSLPTFWLAYSGDPSDSGRIHSNVRERWLKGEPEVVEAMQRFAKLTDQAREAFDTKDWPRLAQLMDENFELRRSIYTDACLGTGNLQMVQLARQFGSAVKLPGSGGAVVGLCMDSEQLLEMKRAFQEAGYVFCLVVPHNPS</sequence>
<evidence type="ECO:0000256" key="2">
    <source>
        <dbReference type="ARBA" id="ARBA00004496"/>
    </source>
</evidence>
<evidence type="ECO:0000256" key="3">
    <source>
        <dbReference type="ARBA" id="ARBA00010516"/>
    </source>
</evidence>
<evidence type="ECO:0000256" key="6">
    <source>
        <dbReference type="ARBA" id="ARBA00022490"/>
    </source>
</evidence>
<feature type="compositionally biased region" description="Basic and acidic residues" evidence="9">
    <location>
        <begin position="210"/>
        <end position="238"/>
    </location>
</feature>
<proteinExistence type="inferred from homology"/>
<comment type="similarity">
    <text evidence="3">Belongs to the adaptor complexes medium subunit family. Delta-COP subfamily.</text>
</comment>
<accession>A0A556V032</accession>
<feature type="domain" description="MHD" evidence="10">
    <location>
        <begin position="271"/>
        <end position="514"/>
    </location>
</feature>
<keyword evidence="5" id="KW-0813">Transport</keyword>
<dbReference type="PROSITE" id="PS51072">
    <property type="entry name" value="MHD"/>
    <property type="match status" value="1"/>
</dbReference>
<dbReference type="Pfam" id="PF08544">
    <property type="entry name" value="GHMP_kinases_C"/>
    <property type="match status" value="1"/>
</dbReference>
<dbReference type="SUPFAM" id="SSF53448">
    <property type="entry name" value="Nucleotide-diphospho-sugar transferases"/>
    <property type="match status" value="1"/>
</dbReference>
<dbReference type="Pfam" id="PF00928">
    <property type="entry name" value="Adap_comp_sub"/>
    <property type="match status" value="1"/>
</dbReference>
<dbReference type="CDD" id="cd14830">
    <property type="entry name" value="Delta_COP_N"/>
    <property type="match status" value="1"/>
</dbReference>
<gene>
    <name evidence="11" type="ORF">Baya_11453</name>
</gene>
<evidence type="ECO:0000256" key="9">
    <source>
        <dbReference type="SAM" id="MobiDB-lite"/>
    </source>
</evidence>
<evidence type="ECO:0000256" key="1">
    <source>
        <dbReference type="ARBA" id="ARBA00004308"/>
    </source>
</evidence>
<keyword evidence="7" id="KW-0653">Protein transport</keyword>
<dbReference type="InterPro" id="IPR036554">
    <property type="entry name" value="GHMP_kinase_C_sf"/>
</dbReference>
<feature type="region of interest" description="Disordered" evidence="9">
    <location>
        <begin position="1"/>
        <end position="31"/>
    </location>
</feature>
<keyword evidence="12" id="KW-1185">Reference proteome</keyword>
<evidence type="ECO:0000256" key="4">
    <source>
        <dbReference type="ARBA" id="ARBA00011775"/>
    </source>
</evidence>
<dbReference type="InterPro" id="IPR053034">
    <property type="entry name" value="Glucuronokinase-like"/>
</dbReference>
<dbReference type="InterPro" id="IPR013750">
    <property type="entry name" value="GHMP_kinase_C_dom"/>
</dbReference>